<feature type="region of interest" description="Disordered" evidence="1">
    <location>
        <begin position="12"/>
        <end position="34"/>
    </location>
</feature>
<evidence type="ECO:0000313" key="2">
    <source>
        <dbReference type="EMBL" id="MFH4974749.1"/>
    </source>
</evidence>
<proteinExistence type="predicted"/>
<dbReference type="EMBL" id="JBGFUD010000546">
    <property type="protein sequence ID" value="MFH4974749.1"/>
    <property type="molecule type" value="Genomic_DNA"/>
</dbReference>
<evidence type="ECO:0000313" key="3">
    <source>
        <dbReference type="Proteomes" id="UP001608902"/>
    </source>
</evidence>
<name>A0ABD6EBM4_9BILA</name>
<evidence type="ECO:0000256" key="1">
    <source>
        <dbReference type="SAM" id="MobiDB-lite"/>
    </source>
</evidence>
<dbReference type="AlphaFoldDB" id="A0ABD6EBM4"/>
<protein>
    <submittedName>
        <fullName evidence="2">Uncharacterized protein</fullName>
    </submittedName>
</protein>
<accession>A0ABD6EBM4</accession>
<reference evidence="2 3" key="1">
    <citation type="submission" date="2024-08" db="EMBL/GenBank/DDBJ databases">
        <title>Gnathostoma spinigerum genome.</title>
        <authorList>
            <person name="Gonzalez-Bertolin B."/>
            <person name="Monzon S."/>
            <person name="Zaballos A."/>
            <person name="Jimenez P."/>
            <person name="Dekumyoy P."/>
            <person name="Varona S."/>
            <person name="Cuesta I."/>
            <person name="Sumanam S."/>
            <person name="Adisakwattana P."/>
            <person name="Gasser R.B."/>
            <person name="Hernandez-Gonzalez A."/>
            <person name="Young N.D."/>
            <person name="Perteguer M.J."/>
        </authorList>
    </citation>
    <scope>NUCLEOTIDE SEQUENCE [LARGE SCALE GENOMIC DNA]</scope>
    <source>
        <strain evidence="2">AL3</strain>
        <tissue evidence="2">Liver</tissue>
    </source>
</reference>
<keyword evidence="3" id="KW-1185">Reference proteome</keyword>
<gene>
    <name evidence="2" type="ORF">AB6A40_001458</name>
</gene>
<sequence>MSSEITVLHQPWRADNGGWPSGLEGRSGAESDVSSIPVPRYRTPMISRRTVSLVVSAVAPRVACYLRSQLQLLLIPSHRSPSLRFFLLRDVAWRSGRGPPVKHSRPAFITRRRRPLLSASKYPLRTTLPIRYLLQPQFQQCRPLVPFKGIFPAHIGSQALELVRPVLLK</sequence>
<organism evidence="2 3">
    <name type="scientific">Gnathostoma spinigerum</name>
    <dbReference type="NCBI Taxonomy" id="75299"/>
    <lineage>
        <taxon>Eukaryota</taxon>
        <taxon>Metazoa</taxon>
        <taxon>Ecdysozoa</taxon>
        <taxon>Nematoda</taxon>
        <taxon>Chromadorea</taxon>
        <taxon>Rhabditida</taxon>
        <taxon>Spirurina</taxon>
        <taxon>Gnathostomatomorpha</taxon>
        <taxon>Gnathostomatoidea</taxon>
        <taxon>Gnathostomatidae</taxon>
        <taxon>Gnathostoma</taxon>
    </lineage>
</organism>
<dbReference type="Proteomes" id="UP001608902">
    <property type="component" value="Unassembled WGS sequence"/>
</dbReference>
<comment type="caution">
    <text evidence="2">The sequence shown here is derived from an EMBL/GenBank/DDBJ whole genome shotgun (WGS) entry which is preliminary data.</text>
</comment>